<accession>A0AAD9URH6</accession>
<reference evidence="1" key="1">
    <citation type="journal article" date="2023" name="G3 (Bethesda)">
        <title>Whole genome assembly and annotation of the endangered Caribbean coral Acropora cervicornis.</title>
        <authorList>
            <person name="Selwyn J.D."/>
            <person name="Vollmer S.V."/>
        </authorList>
    </citation>
    <scope>NUCLEOTIDE SEQUENCE</scope>
    <source>
        <strain evidence="1">K2</strain>
    </source>
</reference>
<name>A0AAD9URH6_ACRCE</name>
<evidence type="ECO:0000313" key="1">
    <source>
        <dbReference type="EMBL" id="KAK2547158.1"/>
    </source>
</evidence>
<dbReference type="AlphaFoldDB" id="A0AAD9URH6"/>
<keyword evidence="2" id="KW-1185">Reference proteome</keyword>
<organism evidence="1 2">
    <name type="scientific">Acropora cervicornis</name>
    <name type="common">Staghorn coral</name>
    <dbReference type="NCBI Taxonomy" id="6130"/>
    <lineage>
        <taxon>Eukaryota</taxon>
        <taxon>Metazoa</taxon>
        <taxon>Cnidaria</taxon>
        <taxon>Anthozoa</taxon>
        <taxon>Hexacorallia</taxon>
        <taxon>Scleractinia</taxon>
        <taxon>Astrocoeniina</taxon>
        <taxon>Acroporidae</taxon>
        <taxon>Acropora</taxon>
    </lineage>
</organism>
<protein>
    <submittedName>
        <fullName evidence="1">Uncharacterized protein</fullName>
    </submittedName>
</protein>
<comment type="caution">
    <text evidence="1">The sequence shown here is derived from an EMBL/GenBank/DDBJ whole genome shotgun (WGS) entry which is preliminary data.</text>
</comment>
<dbReference type="Proteomes" id="UP001249851">
    <property type="component" value="Unassembled WGS sequence"/>
</dbReference>
<evidence type="ECO:0000313" key="2">
    <source>
        <dbReference type="Proteomes" id="UP001249851"/>
    </source>
</evidence>
<reference evidence="1" key="2">
    <citation type="journal article" date="2023" name="Science">
        <title>Genomic signatures of disease resistance in endangered staghorn corals.</title>
        <authorList>
            <person name="Vollmer S.V."/>
            <person name="Selwyn J.D."/>
            <person name="Despard B.A."/>
            <person name="Roesel C.L."/>
        </authorList>
    </citation>
    <scope>NUCLEOTIDE SEQUENCE</scope>
    <source>
        <strain evidence="1">K2</strain>
    </source>
</reference>
<dbReference type="EMBL" id="JARQWQ010000209">
    <property type="protein sequence ID" value="KAK2547158.1"/>
    <property type="molecule type" value="Genomic_DNA"/>
</dbReference>
<gene>
    <name evidence="1" type="ORF">P5673_033062</name>
</gene>
<sequence>MQLIAGRPDETTRSYCENSTIFHREVKRSVELADAAYTSQLKYFKSLMGVTASTLLFQHLILKKNYEKPAKKIKAEEAKESEESTLRQFSGRPLAIAKKRINDIIFDLECFAAQSTPVSARIKSSVHRPHISLPSISI</sequence>
<proteinExistence type="predicted"/>